<sequence>MSLEILVEEPSAKRALEVLVPKIVPGTRFEIFEFRGKDALLKDLPRRLAGYAARLSWESIRVAVLVDRDDDDCVVLKERLQVMAKTAGLITTSAASDGFTILNRIVVEELEAWFFGDVPALCAAYPRMPSTLHKQQRYRDPDAVAGGTCEALGRVLARHGYHKPRLQKMLLASEVAPHMDVENNRSQSFQVFRDGLRRLVSEEN</sequence>
<name>A0A1R0KNX1_9PSEU</name>
<gene>
    <name evidence="1" type="ORF">BS329_25070</name>
</gene>
<evidence type="ECO:0000313" key="2">
    <source>
        <dbReference type="Proteomes" id="UP000187486"/>
    </source>
</evidence>
<organism evidence="1 2">
    <name type="scientific">Amycolatopsis coloradensis</name>
    <dbReference type="NCBI Taxonomy" id="76021"/>
    <lineage>
        <taxon>Bacteria</taxon>
        <taxon>Bacillati</taxon>
        <taxon>Actinomycetota</taxon>
        <taxon>Actinomycetes</taxon>
        <taxon>Pseudonocardiales</taxon>
        <taxon>Pseudonocardiaceae</taxon>
        <taxon>Amycolatopsis</taxon>
    </lineage>
</organism>
<protein>
    <recommendedName>
        <fullName evidence="3">DUF4276 domain-containing protein</fullName>
    </recommendedName>
</protein>
<dbReference type="Pfam" id="PF14103">
    <property type="entry name" value="DUF4276"/>
    <property type="match status" value="1"/>
</dbReference>
<dbReference type="Proteomes" id="UP000187486">
    <property type="component" value="Unassembled WGS sequence"/>
</dbReference>
<dbReference type="InterPro" id="IPR025455">
    <property type="entry name" value="DUF4276"/>
</dbReference>
<evidence type="ECO:0000313" key="1">
    <source>
        <dbReference type="EMBL" id="OLZ48484.1"/>
    </source>
</evidence>
<dbReference type="STRING" id="76021.BS329_25070"/>
<dbReference type="EMBL" id="MQUQ01000014">
    <property type="protein sequence ID" value="OLZ48484.1"/>
    <property type="molecule type" value="Genomic_DNA"/>
</dbReference>
<accession>A0A1R0KNX1</accession>
<reference evidence="1 2" key="1">
    <citation type="submission" date="2016-01" db="EMBL/GenBank/DDBJ databases">
        <title>Amycolatopsis coloradensis genome sequencing and assembly.</title>
        <authorList>
            <person name="Mayilraj S."/>
        </authorList>
    </citation>
    <scope>NUCLEOTIDE SEQUENCE [LARGE SCALE GENOMIC DNA]</scope>
    <source>
        <strain evidence="1 2">DSM 44225</strain>
    </source>
</reference>
<keyword evidence="2" id="KW-1185">Reference proteome</keyword>
<comment type="caution">
    <text evidence="1">The sequence shown here is derived from an EMBL/GenBank/DDBJ whole genome shotgun (WGS) entry which is preliminary data.</text>
</comment>
<dbReference type="OrthoDB" id="283783at2"/>
<evidence type="ECO:0008006" key="3">
    <source>
        <dbReference type="Google" id="ProtNLM"/>
    </source>
</evidence>
<proteinExistence type="predicted"/>
<dbReference type="AlphaFoldDB" id="A0A1R0KNX1"/>